<dbReference type="InterPro" id="IPR001387">
    <property type="entry name" value="Cro/C1-type_HTH"/>
</dbReference>
<dbReference type="STRING" id="673521.SAMN05660991_02480"/>
<dbReference type="PANTHER" id="PTHR43783">
    <property type="entry name" value="UDP-N-ACETYLGLUCOSAMINE 1-CARBOXYVINYLTRANSFERASE"/>
    <property type="match status" value="1"/>
</dbReference>
<evidence type="ECO:0000256" key="6">
    <source>
        <dbReference type="ARBA" id="ARBA00022960"/>
    </source>
</evidence>
<evidence type="ECO:0000256" key="2">
    <source>
        <dbReference type="ARBA" id="ARBA00004752"/>
    </source>
</evidence>
<dbReference type="GO" id="GO:0008760">
    <property type="term" value="F:UDP-N-acetylglucosamine 1-carboxyvinyltransferase activity"/>
    <property type="evidence" value="ECO:0007669"/>
    <property type="project" value="UniProtKB-EC"/>
</dbReference>
<keyword evidence="7" id="KW-0573">Peptidoglycan synthesis</keyword>
<keyword evidence="4" id="KW-0132">Cell division</keyword>
<name>A0A1H8TV46_9ACTN</name>
<dbReference type="Pfam" id="PF01381">
    <property type="entry name" value="HTH_3"/>
    <property type="match status" value="1"/>
</dbReference>
<organism evidence="18 19">
    <name type="scientific">Trujillonella endophytica</name>
    <dbReference type="NCBI Taxonomy" id="673521"/>
    <lineage>
        <taxon>Bacteria</taxon>
        <taxon>Bacillati</taxon>
        <taxon>Actinomycetota</taxon>
        <taxon>Actinomycetes</taxon>
        <taxon>Geodermatophilales</taxon>
        <taxon>Geodermatophilaceae</taxon>
        <taxon>Trujillonella</taxon>
    </lineage>
</organism>
<dbReference type="InterPro" id="IPR001986">
    <property type="entry name" value="Enolpyruvate_Tfrase_dom"/>
</dbReference>
<dbReference type="AlphaFoldDB" id="A0A1H8TV46"/>
<keyword evidence="6" id="KW-0133">Cell shape</keyword>
<evidence type="ECO:0000256" key="9">
    <source>
        <dbReference type="ARBA" id="ARBA00023316"/>
    </source>
</evidence>
<dbReference type="PANTHER" id="PTHR43783:SF1">
    <property type="entry name" value="UDP-N-ACETYLGLUCOSAMINE 1-CARBOXYVINYLTRANSFERASE"/>
    <property type="match status" value="1"/>
</dbReference>
<comment type="subcellular location">
    <subcellularLocation>
        <location evidence="1">Cytoplasm</location>
    </subcellularLocation>
</comment>
<dbReference type="Gene3D" id="1.10.260.40">
    <property type="entry name" value="lambda repressor-like DNA-binding domains"/>
    <property type="match status" value="1"/>
</dbReference>
<keyword evidence="5 18" id="KW-0808">Transferase</keyword>
<keyword evidence="9" id="KW-0961">Cell wall biogenesis/degradation</keyword>
<keyword evidence="19" id="KW-1185">Reference proteome</keyword>
<dbReference type="GO" id="GO:0051301">
    <property type="term" value="P:cell division"/>
    <property type="evidence" value="ECO:0007669"/>
    <property type="project" value="UniProtKB-KW"/>
</dbReference>
<evidence type="ECO:0000313" key="19">
    <source>
        <dbReference type="Proteomes" id="UP000198960"/>
    </source>
</evidence>
<feature type="domain" description="HTH cro/C1-type" evidence="17">
    <location>
        <begin position="45"/>
        <end position="99"/>
    </location>
</feature>
<evidence type="ECO:0000256" key="10">
    <source>
        <dbReference type="ARBA" id="ARBA00037534"/>
    </source>
</evidence>
<comment type="similarity">
    <text evidence="11">Belongs to the EPSP synthase family. MurA subfamily.</text>
</comment>
<keyword evidence="3" id="KW-0963">Cytoplasm</keyword>
<dbReference type="EC" id="2.5.1.7" evidence="12"/>
<evidence type="ECO:0000313" key="18">
    <source>
        <dbReference type="EMBL" id="SEO94900.1"/>
    </source>
</evidence>
<protein>
    <recommendedName>
        <fullName evidence="13">UDP-N-acetylglucosamine 1-carboxyvinyltransferase</fullName>
        <ecNumber evidence="12">2.5.1.7</ecNumber>
    </recommendedName>
    <alternativeName>
        <fullName evidence="14">Enoylpyruvate transferase</fullName>
    </alternativeName>
    <alternativeName>
        <fullName evidence="15">UDP-N-acetylglucosamine enolpyruvyl transferase</fullName>
    </alternativeName>
</protein>
<evidence type="ECO:0000259" key="17">
    <source>
        <dbReference type="PROSITE" id="PS50943"/>
    </source>
</evidence>
<keyword evidence="8" id="KW-0131">Cell cycle</keyword>
<dbReference type="CDD" id="cd00093">
    <property type="entry name" value="HTH_XRE"/>
    <property type="match status" value="1"/>
</dbReference>
<sequence>MVSQAYLTCEIAWPIVTVTPLPLEPADTPQPETEGTAMQRVGALVRDARRHRGLTQAQLAERLGTSQSAVARIEQGGQNLTLDLLDRLSQALDSELITLGPAGPTHLRVTGGTPLQGSVTVKSSKNAAVALLCAALLNRGRTTLRNVARIVEVERILDVLRSIGVSAVWNTAGHDLTLVVPDSLDLAGIDADAARRTRSIIMFLGPLLHRADSFRLPYAGGCDLGTRTVEPHMIALRRFGLEVEAHAGEYRASVSPPTTADRTIVLTERGDTVTENALLAAARTDGTTTIRNASSNYMVQDLVLYLQLLGVDIEGLGTTTLVVRGRPVLDADVDYTISEDPVEAMSLLTAGIVTRSELTVCRAPIEFLEIELAVLTEMGLRYSLSPEYRAANGHTRLADITLEPSDLRAPIDKVHPMPFPGLNIDHLPFFAVIAAAATGSTLIHDWVYDNRAIHLSDLTRLGADVRLLDPHRVLVTGPTRWRAAEVVCPPALRPAVCLLLGMLAAKGTSVLRNVDIIARGYEHLYERLVEMGATIEVFRD</sequence>
<evidence type="ECO:0000256" key="4">
    <source>
        <dbReference type="ARBA" id="ARBA00022618"/>
    </source>
</evidence>
<evidence type="ECO:0000256" key="8">
    <source>
        <dbReference type="ARBA" id="ARBA00023306"/>
    </source>
</evidence>
<dbReference type="GO" id="GO:0008360">
    <property type="term" value="P:regulation of cell shape"/>
    <property type="evidence" value="ECO:0007669"/>
    <property type="project" value="UniProtKB-KW"/>
</dbReference>
<evidence type="ECO:0000256" key="14">
    <source>
        <dbReference type="ARBA" id="ARBA00042443"/>
    </source>
</evidence>
<evidence type="ECO:0000256" key="15">
    <source>
        <dbReference type="ARBA" id="ARBA00042842"/>
    </source>
</evidence>
<proteinExistence type="inferred from homology"/>
<evidence type="ECO:0000256" key="16">
    <source>
        <dbReference type="ARBA" id="ARBA00047527"/>
    </source>
</evidence>
<dbReference type="SUPFAM" id="SSF47413">
    <property type="entry name" value="lambda repressor-like DNA-binding domains"/>
    <property type="match status" value="1"/>
</dbReference>
<evidence type="ECO:0000256" key="12">
    <source>
        <dbReference type="ARBA" id="ARBA00039108"/>
    </source>
</evidence>
<evidence type="ECO:0000256" key="3">
    <source>
        <dbReference type="ARBA" id="ARBA00022490"/>
    </source>
</evidence>
<dbReference type="GO" id="GO:0003677">
    <property type="term" value="F:DNA binding"/>
    <property type="evidence" value="ECO:0007669"/>
    <property type="project" value="InterPro"/>
</dbReference>
<dbReference type="InterPro" id="IPR010982">
    <property type="entry name" value="Lambda_DNA-bd_dom_sf"/>
</dbReference>
<comment type="pathway">
    <text evidence="2">Cell wall biogenesis; peptidoglycan biosynthesis.</text>
</comment>
<dbReference type="SMART" id="SM00530">
    <property type="entry name" value="HTH_XRE"/>
    <property type="match status" value="1"/>
</dbReference>
<evidence type="ECO:0000256" key="13">
    <source>
        <dbReference type="ARBA" id="ARBA00039754"/>
    </source>
</evidence>
<comment type="catalytic activity">
    <reaction evidence="16">
        <text>phosphoenolpyruvate + UDP-N-acetyl-alpha-D-glucosamine = UDP-N-acetyl-3-O-(1-carboxyvinyl)-alpha-D-glucosamine + phosphate</text>
        <dbReference type="Rhea" id="RHEA:18681"/>
        <dbReference type="ChEBI" id="CHEBI:43474"/>
        <dbReference type="ChEBI" id="CHEBI:57705"/>
        <dbReference type="ChEBI" id="CHEBI:58702"/>
        <dbReference type="ChEBI" id="CHEBI:68483"/>
        <dbReference type="EC" id="2.5.1.7"/>
    </reaction>
</comment>
<dbReference type="Proteomes" id="UP000198960">
    <property type="component" value="Unassembled WGS sequence"/>
</dbReference>
<evidence type="ECO:0000256" key="11">
    <source>
        <dbReference type="ARBA" id="ARBA00038367"/>
    </source>
</evidence>
<evidence type="ECO:0000256" key="5">
    <source>
        <dbReference type="ARBA" id="ARBA00022679"/>
    </source>
</evidence>
<evidence type="ECO:0000256" key="7">
    <source>
        <dbReference type="ARBA" id="ARBA00022984"/>
    </source>
</evidence>
<dbReference type="SUPFAM" id="SSF55205">
    <property type="entry name" value="EPT/RTPC-like"/>
    <property type="match status" value="1"/>
</dbReference>
<dbReference type="GO" id="GO:0071555">
    <property type="term" value="P:cell wall organization"/>
    <property type="evidence" value="ECO:0007669"/>
    <property type="project" value="UniProtKB-KW"/>
</dbReference>
<dbReference type="EMBL" id="FOEE01000007">
    <property type="protein sequence ID" value="SEO94900.1"/>
    <property type="molecule type" value="Genomic_DNA"/>
</dbReference>
<comment type="function">
    <text evidence="10">Cell wall formation. Adds enolpyruvyl to UDP-N-acetylglucosamine.</text>
</comment>
<dbReference type="InterPro" id="IPR013792">
    <property type="entry name" value="RNA3'P_cycl/enolpyr_Trfase_a/b"/>
</dbReference>
<accession>A0A1H8TV46</accession>
<dbReference type="Gene3D" id="3.65.10.10">
    <property type="entry name" value="Enolpyruvate transferase domain"/>
    <property type="match status" value="2"/>
</dbReference>
<dbReference type="InterPro" id="IPR036968">
    <property type="entry name" value="Enolpyruvate_Tfrase_sf"/>
</dbReference>
<dbReference type="NCBIfam" id="NF006873">
    <property type="entry name" value="PRK09369.1"/>
    <property type="match status" value="1"/>
</dbReference>
<dbReference type="GO" id="GO:0009252">
    <property type="term" value="P:peptidoglycan biosynthetic process"/>
    <property type="evidence" value="ECO:0007669"/>
    <property type="project" value="UniProtKB-KW"/>
</dbReference>
<gene>
    <name evidence="18" type="ORF">SAMN05660991_02480</name>
</gene>
<dbReference type="InterPro" id="IPR050068">
    <property type="entry name" value="MurA_subfamily"/>
</dbReference>
<dbReference type="PROSITE" id="PS50943">
    <property type="entry name" value="HTH_CROC1"/>
    <property type="match status" value="1"/>
</dbReference>
<dbReference type="GO" id="GO:0005737">
    <property type="term" value="C:cytoplasm"/>
    <property type="evidence" value="ECO:0007669"/>
    <property type="project" value="UniProtKB-SubCell"/>
</dbReference>
<dbReference type="Pfam" id="PF00275">
    <property type="entry name" value="EPSP_synthase"/>
    <property type="match status" value="1"/>
</dbReference>
<evidence type="ECO:0000256" key="1">
    <source>
        <dbReference type="ARBA" id="ARBA00004496"/>
    </source>
</evidence>
<reference evidence="19" key="1">
    <citation type="submission" date="2016-10" db="EMBL/GenBank/DDBJ databases">
        <authorList>
            <person name="Varghese N."/>
            <person name="Submissions S."/>
        </authorList>
    </citation>
    <scope>NUCLEOTIDE SEQUENCE [LARGE SCALE GENOMIC DNA]</scope>
    <source>
        <strain evidence="19">DSM 45413</strain>
    </source>
</reference>